<feature type="transmembrane region" description="Helical" evidence="1">
    <location>
        <begin position="171"/>
        <end position="204"/>
    </location>
</feature>
<gene>
    <name evidence="2" type="ORF">J2S19_002410</name>
</gene>
<reference evidence="2 3" key="1">
    <citation type="submission" date="2023-07" db="EMBL/GenBank/DDBJ databases">
        <title>Genomic Encyclopedia of Type Strains, Phase IV (KMG-IV): sequencing the most valuable type-strain genomes for metagenomic binning, comparative biology and taxonomic classification.</title>
        <authorList>
            <person name="Goeker M."/>
        </authorList>
    </citation>
    <scope>NUCLEOTIDE SEQUENCE [LARGE SCALE GENOMIC DNA]</scope>
    <source>
        <strain evidence="2 3">DSM 29005</strain>
    </source>
</reference>
<dbReference type="RefSeq" id="WP_307341589.1">
    <property type="nucleotide sequence ID" value="NZ_JAUSUD010000010.1"/>
</dbReference>
<evidence type="ECO:0000313" key="2">
    <source>
        <dbReference type="EMBL" id="MDQ0231148.1"/>
    </source>
</evidence>
<dbReference type="EMBL" id="JAUSUD010000010">
    <property type="protein sequence ID" value="MDQ0231148.1"/>
    <property type="molecule type" value="Genomic_DNA"/>
</dbReference>
<keyword evidence="1" id="KW-0472">Membrane</keyword>
<dbReference type="PANTHER" id="PTHR35337:SF1">
    <property type="entry name" value="SLR1478 PROTEIN"/>
    <property type="match status" value="1"/>
</dbReference>
<evidence type="ECO:0000313" key="3">
    <source>
        <dbReference type="Proteomes" id="UP001234495"/>
    </source>
</evidence>
<organism evidence="2 3">
    <name type="scientific">Metabacillus malikii</name>
    <dbReference type="NCBI Taxonomy" id="1504265"/>
    <lineage>
        <taxon>Bacteria</taxon>
        <taxon>Bacillati</taxon>
        <taxon>Bacillota</taxon>
        <taxon>Bacilli</taxon>
        <taxon>Bacillales</taxon>
        <taxon>Bacillaceae</taxon>
        <taxon>Metabacillus</taxon>
    </lineage>
</organism>
<dbReference type="InterPro" id="IPR002798">
    <property type="entry name" value="SpoIIM-like"/>
</dbReference>
<feature type="transmembrane region" description="Helical" evidence="1">
    <location>
        <begin position="224"/>
        <end position="242"/>
    </location>
</feature>
<feature type="transmembrane region" description="Helical" evidence="1">
    <location>
        <begin position="263"/>
        <end position="281"/>
    </location>
</feature>
<protein>
    <submittedName>
        <fullName evidence="2">Membrane protein SpoIIM required for sporulation</fullName>
    </submittedName>
</protein>
<keyword evidence="1" id="KW-0812">Transmembrane</keyword>
<dbReference type="PANTHER" id="PTHR35337">
    <property type="entry name" value="SLR1478 PROTEIN"/>
    <property type="match status" value="1"/>
</dbReference>
<sequence>MNVKQFVKQHRDDWKQLEQIIVTLHKNKRNVKSQDIDEFHRLYLKAAQQLSYSQTYLPNEEVTNYLNGLVSKAHNLLYKDQLSSMKQIQQFFSTTFIGLFLDEWKFILIAMLLFTLGGVGSFFAIVNDSLHLYSILPAEIAYGVNPSQLGENEVDASIMSSSIMTNNIQVAILAFASGITFGILTVYLLIYNGIIVGALAAVFWKQGMMYEFWAFIVPHGMVELAAIFIAGGAGLLMGYKLFVPGNYSRGFQLKKYAKHSVQLFLGTVPLFVIAGIIEGFITPADISLEAKYFVAITTLIGLIVYILIGYLRLQKTRAATRALDSSSQYMQ</sequence>
<dbReference type="Proteomes" id="UP001234495">
    <property type="component" value="Unassembled WGS sequence"/>
</dbReference>
<feature type="transmembrane region" description="Helical" evidence="1">
    <location>
        <begin position="106"/>
        <end position="126"/>
    </location>
</feature>
<proteinExistence type="predicted"/>
<comment type="caution">
    <text evidence="2">The sequence shown here is derived from an EMBL/GenBank/DDBJ whole genome shotgun (WGS) entry which is preliminary data.</text>
</comment>
<keyword evidence="1" id="KW-1133">Transmembrane helix</keyword>
<keyword evidence="3" id="KW-1185">Reference proteome</keyword>
<feature type="transmembrane region" description="Helical" evidence="1">
    <location>
        <begin position="293"/>
        <end position="311"/>
    </location>
</feature>
<evidence type="ECO:0000256" key="1">
    <source>
        <dbReference type="SAM" id="Phobius"/>
    </source>
</evidence>
<dbReference type="Pfam" id="PF01944">
    <property type="entry name" value="SpoIIM"/>
    <property type="match status" value="1"/>
</dbReference>
<accession>A0ABT9ZFU0</accession>
<name>A0ABT9ZFU0_9BACI</name>